<dbReference type="GO" id="GO:0010309">
    <property type="term" value="F:acireductone dioxygenase [iron(II)-requiring] activity"/>
    <property type="evidence" value="ECO:0007669"/>
    <property type="project" value="UniProtKB-EC"/>
</dbReference>
<evidence type="ECO:0000256" key="8">
    <source>
        <dbReference type="ARBA" id="ARBA00023004"/>
    </source>
</evidence>
<evidence type="ECO:0000313" key="11">
    <source>
        <dbReference type="EMBL" id="CAD7675317.1"/>
    </source>
</evidence>
<evidence type="ECO:0000256" key="5">
    <source>
        <dbReference type="ARBA" id="ARBA00022723"/>
    </source>
</evidence>
<keyword evidence="3" id="KW-0533">Nickel</keyword>
<dbReference type="AlphaFoldDB" id="A0A811YJ21"/>
<gene>
    <name evidence="11" type="ORF">NYPRO_LOCUS8112</name>
</gene>
<keyword evidence="4" id="KW-0028">Amino-acid biosynthesis</keyword>
<evidence type="ECO:0000256" key="7">
    <source>
        <dbReference type="ARBA" id="ARBA00023002"/>
    </source>
</evidence>
<keyword evidence="12" id="KW-1185">Reference proteome</keyword>
<comment type="catalytic activity">
    <reaction evidence="1">
        <text>1,2-dihydroxy-5-(methylsulfanyl)pent-1-en-3-one + O2 = 4-methylsulfanyl-2-oxobutanoate + formate + 2 H(+)</text>
        <dbReference type="Rhea" id="RHEA:24504"/>
        <dbReference type="ChEBI" id="CHEBI:15378"/>
        <dbReference type="ChEBI" id="CHEBI:15379"/>
        <dbReference type="ChEBI" id="CHEBI:15740"/>
        <dbReference type="ChEBI" id="CHEBI:16723"/>
        <dbReference type="ChEBI" id="CHEBI:49252"/>
        <dbReference type="EC" id="1.13.11.54"/>
    </reaction>
</comment>
<evidence type="ECO:0000256" key="6">
    <source>
        <dbReference type="ARBA" id="ARBA00022964"/>
    </source>
</evidence>
<evidence type="ECO:0000256" key="4">
    <source>
        <dbReference type="ARBA" id="ARBA00022605"/>
    </source>
</evidence>
<dbReference type="Gene3D" id="2.60.120.10">
    <property type="entry name" value="Jelly Rolls"/>
    <property type="match status" value="1"/>
</dbReference>
<dbReference type="Proteomes" id="UP000645828">
    <property type="component" value="Unassembled WGS sequence"/>
</dbReference>
<proteinExistence type="predicted"/>
<dbReference type="EC" id="1.13.11.54" evidence="10"/>
<name>A0A811YJ21_NYCPR</name>
<evidence type="ECO:0000256" key="3">
    <source>
        <dbReference type="ARBA" id="ARBA00022596"/>
    </source>
</evidence>
<protein>
    <recommendedName>
        <fullName evidence="10">acireductone dioxygenase (Fe(2+)-requiring)</fullName>
        <ecNumber evidence="10">1.13.11.54</ecNumber>
    </recommendedName>
</protein>
<dbReference type="GO" id="GO:0046872">
    <property type="term" value="F:metal ion binding"/>
    <property type="evidence" value="ECO:0007669"/>
    <property type="project" value="UniProtKB-KW"/>
</dbReference>
<keyword evidence="8" id="KW-0408">Iron</keyword>
<organism evidence="11 12">
    <name type="scientific">Nyctereutes procyonoides</name>
    <name type="common">Raccoon dog</name>
    <name type="synonym">Canis procyonoides</name>
    <dbReference type="NCBI Taxonomy" id="34880"/>
    <lineage>
        <taxon>Eukaryota</taxon>
        <taxon>Metazoa</taxon>
        <taxon>Chordata</taxon>
        <taxon>Craniata</taxon>
        <taxon>Vertebrata</taxon>
        <taxon>Euteleostomi</taxon>
        <taxon>Mammalia</taxon>
        <taxon>Eutheria</taxon>
        <taxon>Laurasiatheria</taxon>
        <taxon>Carnivora</taxon>
        <taxon>Caniformia</taxon>
        <taxon>Canidae</taxon>
        <taxon>Nyctereutes</taxon>
    </lineage>
</organism>
<dbReference type="SUPFAM" id="SSF51182">
    <property type="entry name" value="RmlC-like cupins"/>
    <property type="match status" value="1"/>
</dbReference>
<evidence type="ECO:0000256" key="1">
    <source>
        <dbReference type="ARBA" id="ARBA00000428"/>
    </source>
</evidence>
<dbReference type="Pfam" id="PF03079">
    <property type="entry name" value="ARD"/>
    <property type="match status" value="1"/>
</dbReference>
<evidence type="ECO:0000256" key="9">
    <source>
        <dbReference type="ARBA" id="ARBA00023167"/>
    </source>
</evidence>
<reference evidence="11" key="1">
    <citation type="submission" date="2020-12" db="EMBL/GenBank/DDBJ databases">
        <authorList>
            <consortium name="Molecular Ecology Group"/>
        </authorList>
    </citation>
    <scope>NUCLEOTIDE SEQUENCE</scope>
    <source>
        <strain evidence="11">TBG_1078</strain>
    </source>
</reference>
<dbReference type="InterPro" id="IPR004313">
    <property type="entry name" value="ARD"/>
</dbReference>
<dbReference type="PANTHER" id="PTHR23418">
    <property type="entry name" value="ACIREDUCTONE DIOXYGENASE"/>
    <property type="match status" value="1"/>
</dbReference>
<dbReference type="InterPro" id="IPR014710">
    <property type="entry name" value="RmlC-like_jellyroll"/>
</dbReference>
<keyword evidence="7" id="KW-0560">Oxidoreductase</keyword>
<keyword evidence="6" id="KW-0223">Dioxygenase</keyword>
<comment type="caution">
    <text evidence="11">The sequence shown here is derived from an EMBL/GenBank/DDBJ whole genome shotgun (WGS) entry which is preliminary data.</text>
</comment>
<dbReference type="EMBL" id="CAJHUB010000675">
    <property type="protein sequence ID" value="CAD7675317.1"/>
    <property type="molecule type" value="Genomic_DNA"/>
</dbReference>
<comment type="cofactor">
    <cofactor evidence="2">
        <name>Fe(2+)</name>
        <dbReference type="ChEBI" id="CHEBI:29033"/>
    </cofactor>
</comment>
<dbReference type="GO" id="GO:0009086">
    <property type="term" value="P:methionine biosynthetic process"/>
    <property type="evidence" value="ECO:0007669"/>
    <property type="project" value="UniProtKB-KW"/>
</dbReference>
<accession>A0A811YJ21</accession>
<evidence type="ECO:0000256" key="2">
    <source>
        <dbReference type="ARBA" id="ARBA00001954"/>
    </source>
</evidence>
<evidence type="ECO:0000313" key="12">
    <source>
        <dbReference type="Proteomes" id="UP000645828"/>
    </source>
</evidence>
<evidence type="ECO:0000256" key="10">
    <source>
        <dbReference type="ARBA" id="ARBA00039005"/>
    </source>
</evidence>
<sequence length="122" mass="13942">MVQAWYRDESANDSVQPGHLVCLEQLSGLESWKDIITICKDKLPNHTVKIKIICTWMEIHHVLASGGYFDMRDKEDRWVLIFMQQGDTITLPNCTMATWLFVGEPKCTVYNLPADQSSAPRA</sequence>
<dbReference type="PANTHER" id="PTHR23418:SF0">
    <property type="entry name" value="ACIREDUCTONE DIOXYGENASE"/>
    <property type="match status" value="1"/>
</dbReference>
<keyword evidence="5" id="KW-0479">Metal-binding</keyword>
<keyword evidence="9" id="KW-0486">Methionine biosynthesis</keyword>
<dbReference type="InterPro" id="IPR011051">
    <property type="entry name" value="RmlC_Cupin_sf"/>
</dbReference>